<evidence type="ECO:0000256" key="3">
    <source>
        <dbReference type="RuleBase" id="RU000481"/>
    </source>
</evidence>
<organism evidence="6 7">
    <name type="scientific">Candidatus Scatavimonas merdigallinarum</name>
    <dbReference type="NCBI Taxonomy" id="2840914"/>
    <lineage>
        <taxon>Bacteria</taxon>
        <taxon>Bacillati</taxon>
        <taxon>Bacillota</taxon>
        <taxon>Clostridia</taxon>
        <taxon>Eubacteriales</taxon>
        <taxon>Oscillospiraceae</taxon>
        <taxon>Oscillospiraceae incertae sedis</taxon>
        <taxon>Candidatus Scatavimonas</taxon>
    </lineage>
</organism>
<gene>
    <name evidence="6" type="ORF">IAD32_06275</name>
</gene>
<comment type="caution">
    <text evidence="6">The sequence shown here is derived from an EMBL/GenBank/DDBJ whole genome shotgun (WGS) entry which is preliminary data.</text>
</comment>
<evidence type="ECO:0000256" key="2">
    <source>
        <dbReference type="ARBA" id="ARBA00022898"/>
    </source>
</evidence>
<dbReference type="GO" id="GO:0030170">
    <property type="term" value="F:pyridoxal phosphate binding"/>
    <property type="evidence" value="ECO:0007669"/>
    <property type="project" value="InterPro"/>
</dbReference>
<comment type="similarity">
    <text evidence="3">Belongs to the class-I pyridoxal-phosphate-dependent aminotransferase family.</text>
</comment>
<dbReference type="Gene3D" id="3.90.1150.10">
    <property type="entry name" value="Aspartate Aminotransferase, domain 1"/>
    <property type="match status" value="1"/>
</dbReference>
<dbReference type="Pfam" id="PF00155">
    <property type="entry name" value="Aminotran_1_2"/>
    <property type="match status" value="1"/>
</dbReference>
<comment type="cofactor">
    <cofactor evidence="1 3">
        <name>pyridoxal 5'-phosphate</name>
        <dbReference type="ChEBI" id="CHEBI:597326"/>
    </cofactor>
</comment>
<keyword evidence="3" id="KW-0808">Transferase</keyword>
<dbReference type="CDD" id="cd00609">
    <property type="entry name" value="AAT_like"/>
    <property type="match status" value="1"/>
</dbReference>
<dbReference type="EC" id="2.6.1.-" evidence="3"/>
<dbReference type="Proteomes" id="UP000886787">
    <property type="component" value="Unassembled WGS sequence"/>
</dbReference>
<keyword evidence="3 6" id="KW-0032">Aminotransferase</keyword>
<dbReference type="SUPFAM" id="SSF53448">
    <property type="entry name" value="Nucleotide-diphospho-sugar transferases"/>
    <property type="match status" value="1"/>
</dbReference>
<dbReference type="InterPro" id="IPR004838">
    <property type="entry name" value="NHTrfase_class1_PyrdxlP-BS"/>
</dbReference>
<dbReference type="InterPro" id="IPR015421">
    <property type="entry name" value="PyrdxlP-dep_Trfase_major"/>
</dbReference>
<dbReference type="CDD" id="cd02523">
    <property type="entry name" value="PC_cytidylyltransferase"/>
    <property type="match status" value="1"/>
</dbReference>
<reference evidence="6" key="2">
    <citation type="journal article" date="2021" name="PeerJ">
        <title>Extensive microbial diversity within the chicken gut microbiome revealed by metagenomics and culture.</title>
        <authorList>
            <person name="Gilroy R."/>
            <person name="Ravi A."/>
            <person name="Getino M."/>
            <person name="Pursley I."/>
            <person name="Horton D.L."/>
            <person name="Alikhan N.F."/>
            <person name="Baker D."/>
            <person name="Gharbi K."/>
            <person name="Hall N."/>
            <person name="Watson M."/>
            <person name="Adriaenssens E.M."/>
            <person name="Foster-Nyarko E."/>
            <person name="Jarju S."/>
            <person name="Secka A."/>
            <person name="Antonio M."/>
            <person name="Oren A."/>
            <person name="Chaudhuri R.R."/>
            <person name="La Ragione R."/>
            <person name="Hildebrand F."/>
            <person name="Pallen M.J."/>
        </authorList>
    </citation>
    <scope>NUCLEOTIDE SEQUENCE</scope>
    <source>
        <strain evidence="6">ChiSjej1B19-3389</strain>
    </source>
</reference>
<dbReference type="PROSITE" id="PS00105">
    <property type="entry name" value="AA_TRANSFER_CLASS_1"/>
    <property type="match status" value="1"/>
</dbReference>
<dbReference type="GO" id="GO:0008483">
    <property type="term" value="F:transaminase activity"/>
    <property type="evidence" value="ECO:0007669"/>
    <property type="project" value="UniProtKB-KW"/>
</dbReference>
<evidence type="ECO:0000256" key="1">
    <source>
        <dbReference type="ARBA" id="ARBA00001933"/>
    </source>
</evidence>
<evidence type="ECO:0000259" key="5">
    <source>
        <dbReference type="Pfam" id="PF12804"/>
    </source>
</evidence>
<dbReference type="Gene3D" id="3.40.640.10">
    <property type="entry name" value="Type I PLP-dependent aspartate aminotransferase-like (Major domain)"/>
    <property type="match status" value="1"/>
</dbReference>
<dbReference type="PANTHER" id="PTHR42885:SF1">
    <property type="entry name" value="THREONINE-PHOSPHATE DECARBOXYLASE"/>
    <property type="match status" value="1"/>
</dbReference>
<dbReference type="InterPro" id="IPR015424">
    <property type="entry name" value="PyrdxlP-dep_Trfase"/>
</dbReference>
<dbReference type="SUPFAM" id="SSF53383">
    <property type="entry name" value="PLP-dependent transferases"/>
    <property type="match status" value="1"/>
</dbReference>
<dbReference type="Pfam" id="PF12804">
    <property type="entry name" value="NTP_transf_3"/>
    <property type="match status" value="1"/>
</dbReference>
<dbReference type="PANTHER" id="PTHR42885">
    <property type="entry name" value="HISTIDINOL-PHOSPHATE AMINOTRANSFERASE-RELATED"/>
    <property type="match status" value="1"/>
</dbReference>
<keyword evidence="2" id="KW-0663">Pyridoxal phosphate</keyword>
<feature type="domain" description="Aminotransferase class I/classII large" evidence="4">
    <location>
        <begin position="308"/>
        <end position="599"/>
    </location>
</feature>
<evidence type="ECO:0000313" key="7">
    <source>
        <dbReference type="Proteomes" id="UP000886787"/>
    </source>
</evidence>
<dbReference type="GO" id="GO:0016779">
    <property type="term" value="F:nucleotidyltransferase activity"/>
    <property type="evidence" value="ECO:0007669"/>
    <property type="project" value="UniProtKB-ARBA"/>
</dbReference>
<sequence>MQAIILAAGMGKRLKELTANNTKCMVKVNGVTLIERMLRQLDALKLEKIVMVVGYEGKKLMDYVGRLSICTPVVFIKNPVYDKTNNIYSLFLARECLLQDDTLLLESDLIFEDAVLHKLLDDPRETLALVDKYESWMDGTVVTLDENDNILSFVPGSKFNFADIPGYYKTVNLYKFSRYFSRTHYVPFLEAYTKALGNNAYYEQVLKVITLLEKPDIWALRLDGEAWYEIDDLQDLDIAQSIFTDSKDKLQKMQSRYGGYWRYPNILDFCYLVNPYYPEQRLMDEIKVNFETLLTQYPSGQQVNSLLAAKYFGVGQRQICVGNGAAELIKSLMLYLQGKIGIIYPTFEEYPHRKKQEDIVPYWVSRTDYAYRADELMDFYSDKDIRSLLLINPDNPSGNFIEKSDVLRMAKWAQEKKIHLIVDESFVDFAETEEPATLLDGALLQTFPNLVVVKSISKSYGVPGLRLGVLACGDQELVAFIKKDLSIWNINSFAEFYLQIFEKYKETYALAIRRFKESRKDFMHKLSQIKGIRVIPSQANYFMCEVYGRYNSAQLTEQLLDQYHILIKDCASKNGFQENRYIRVAVKTREENDRFAEAVQKLME</sequence>
<dbReference type="InterPro" id="IPR004839">
    <property type="entry name" value="Aminotransferase_I/II_large"/>
</dbReference>
<feature type="domain" description="MobA-like NTP transferase" evidence="5">
    <location>
        <begin position="3"/>
        <end position="122"/>
    </location>
</feature>
<accession>A0A9D1CUU0</accession>
<evidence type="ECO:0000313" key="6">
    <source>
        <dbReference type="EMBL" id="HIQ80873.1"/>
    </source>
</evidence>
<dbReference type="InterPro" id="IPR025877">
    <property type="entry name" value="MobA-like_NTP_Trfase"/>
</dbReference>
<evidence type="ECO:0000259" key="4">
    <source>
        <dbReference type="Pfam" id="PF00155"/>
    </source>
</evidence>
<dbReference type="InterPro" id="IPR029044">
    <property type="entry name" value="Nucleotide-diphossugar_trans"/>
</dbReference>
<protein>
    <recommendedName>
        <fullName evidence="3">Aminotransferase</fullName>
        <ecNumber evidence="3">2.6.1.-</ecNumber>
    </recommendedName>
</protein>
<proteinExistence type="inferred from homology"/>
<dbReference type="Gene3D" id="3.90.550.10">
    <property type="entry name" value="Spore Coat Polysaccharide Biosynthesis Protein SpsA, Chain A"/>
    <property type="match status" value="1"/>
</dbReference>
<dbReference type="AlphaFoldDB" id="A0A9D1CUU0"/>
<dbReference type="EMBL" id="DVFW01000028">
    <property type="protein sequence ID" value="HIQ80873.1"/>
    <property type="molecule type" value="Genomic_DNA"/>
</dbReference>
<name>A0A9D1CUU0_9FIRM</name>
<dbReference type="InterPro" id="IPR015422">
    <property type="entry name" value="PyrdxlP-dep_Trfase_small"/>
</dbReference>
<reference evidence="6" key="1">
    <citation type="submission" date="2020-10" db="EMBL/GenBank/DDBJ databases">
        <authorList>
            <person name="Gilroy R."/>
        </authorList>
    </citation>
    <scope>NUCLEOTIDE SEQUENCE</scope>
    <source>
        <strain evidence="6">ChiSjej1B19-3389</strain>
    </source>
</reference>